<protein>
    <submittedName>
        <fullName evidence="5">Uncharacterized protein</fullName>
    </submittedName>
</protein>
<keyword evidence="6" id="KW-1185">Reference proteome</keyword>
<keyword evidence="2" id="KW-0677">Repeat</keyword>
<sequence>MSSVLFMQLYKNIASSLRLNQTHPTLIMETFKKSYYKLNDNEKTMFLDIACFFSGENADYVMQLFEGCGFFPHVGIHVLVEKCLVTILENKIQMHNLIQDKMYSSRGISDYGTLQSLNFCYKMKRPTPLENITYGFEDTETIFLDISNLDFCVKANAFKNMHNLRFLKIYSSNNKNHQGLRIRKALESLPNGLRLLHWEYYPLQSLPRDFDPRHLVELNMPYSKLQKLWGEIKMLKTIRLSHSEELLEINDFQISQNIEVIDLQGCKRFQSFPATSHLQHLRVINLSGCVEIKSFEEVPPNIEALYLSGTSIKQLLKPSVRLSPGSSQDQDRLVCLNQKDCQPHIQSLDFLRVLDLSGCSELEEIHIFPRNLKELNLSETAIREMPSSISCLTALEVLDLTKCKRLQLLPMRMSNLTSLVQLMLTGCSKLESIQDIPMNLEELYLAETAIRERTCCIQFDAENCKNLQDMPMGMGNLNSLETLTLAGCLDLEDIQDLPRSLKFLNLAETPIRKLPSSFEDLTDLISLDLSHCKRLQHLQMGFSKSLIRVELYGCSELDYIMGFSLQDMGQLHIDGTDKVMLCGPPPCNVILVWENWRTFHVTPRKKNGSKSLLTLTSLLATPYQSKLPSSLFFSLVSSIYTLVSLCLSNAYLLDIHIPQEIGHFPSLKTLDLSRNGFSKLPESIKELCNLESFILCHCKNLKSLPVLPQSLEYLNAHGCVSLKNIQRSFEKFPRHCTFSNCFNLSSDLVKEIFDASVAHMAREHTQKLITAQVISFSIPAFTGLNSIFHLQRSSSVKIQLTPHIKTLLGFRISVVVAYWDGSYNAAGFGIRCVCRWKNKKGISRRLETIFYCWTTEEVAQKVPKSHMFVFCDVSMHPGAAAEGNDHDILDDLVVFQFDTVNEQNRLLDDYCTVTECGVDVITTKTEQTSFNLRRPATVLDNVEISSYVSPPYKKRKQSFSRSKDTEMEHDRKILDEDGKMIEKIVIDVSKQVDVMEPNIVDEMLFQKE</sequence>
<proteinExistence type="predicted"/>
<dbReference type="InterPro" id="IPR058192">
    <property type="entry name" value="WHD_ROQ1-like"/>
</dbReference>
<dbReference type="PANTHER" id="PTHR11017:SF479">
    <property type="entry name" value="DISEASE RESISTANCE PROTEIN (TIR-NBS-LRR CLASS) FAMILY"/>
    <property type="match status" value="1"/>
</dbReference>
<dbReference type="InterPro" id="IPR044974">
    <property type="entry name" value="Disease_R_plants"/>
</dbReference>
<accession>A0AAU9RW02</accession>
<dbReference type="Gene3D" id="3.80.10.10">
    <property type="entry name" value="Ribonuclease Inhibitor"/>
    <property type="match status" value="4"/>
</dbReference>
<dbReference type="Pfam" id="PF23598">
    <property type="entry name" value="LRR_14"/>
    <property type="match status" value="1"/>
</dbReference>
<dbReference type="GO" id="GO:0006952">
    <property type="term" value="P:defense response"/>
    <property type="evidence" value="ECO:0007669"/>
    <property type="project" value="InterPro"/>
</dbReference>
<organism evidence="5 6">
    <name type="scientific">Thlaspi arvense</name>
    <name type="common">Field penny-cress</name>
    <dbReference type="NCBI Taxonomy" id="13288"/>
    <lineage>
        <taxon>Eukaryota</taxon>
        <taxon>Viridiplantae</taxon>
        <taxon>Streptophyta</taxon>
        <taxon>Embryophyta</taxon>
        <taxon>Tracheophyta</taxon>
        <taxon>Spermatophyta</taxon>
        <taxon>Magnoliopsida</taxon>
        <taxon>eudicotyledons</taxon>
        <taxon>Gunneridae</taxon>
        <taxon>Pentapetalae</taxon>
        <taxon>rosids</taxon>
        <taxon>malvids</taxon>
        <taxon>Brassicales</taxon>
        <taxon>Brassicaceae</taxon>
        <taxon>Thlaspideae</taxon>
        <taxon>Thlaspi</taxon>
    </lineage>
</organism>
<evidence type="ECO:0000256" key="1">
    <source>
        <dbReference type="ARBA" id="ARBA00022614"/>
    </source>
</evidence>
<keyword evidence="1" id="KW-0433">Leucine-rich repeat</keyword>
<dbReference type="InterPro" id="IPR055414">
    <property type="entry name" value="LRR_R13L4/SHOC2-like"/>
</dbReference>
<dbReference type="AlphaFoldDB" id="A0AAU9RW02"/>
<feature type="domain" description="Disease resistance R13L4/SHOC-2-like LRR" evidence="4">
    <location>
        <begin position="340"/>
        <end position="446"/>
    </location>
</feature>
<dbReference type="Pfam" id="PF07725">
    <property type="entry name" value="LRR_3"/>
    <property type="match status" value="1"/>
</dbReference>
<feature type="domain" description="Disease resistance protein Roq1-like winged-helix" evidence="3">
    <location>
        <begin position="39"/>
        <end position="100"/>
    </location>
</feature>
<evidence type="ECO:0000256" key="2">
    <source>
        <dbReference type="ARBA" id="ARBA00022737"/>
    </source>
</evidence>
<evidence type="ECO:0000259" key="3">
    <source>
        <dbReference type="Pfam" id="PF23282"/>
    </source>
</evidence>
<evidence type="ECO:0000313" key="6">
    <source>
        <dbReference type="Proteomes" id="UP000836841"/>
    </source>
</evidence>
<dbReference type="Proteomes" id="UP000836841">
    <property type="component" value="Chromosome 3"/>
</dbReference>
<name>A0AAU9RW02_THLAR</name>
<dbReference type="EMBL" id="OU466859">
    <property type="protein sequence ID" value="CAH2051493.1"/>
    <property type="molecule type" value="Genomic_DNA"/>
</dbReference>
<dbReference type="InterPro" id="IPR032675">
    <property type="entry name" value="LRR_dom_sf"/>
</dbReference>
<dbReference type="Pfam" id="PF00560">
    <property type="entry name" value="LRR_1"/>
    <property type="match status" value="1"/>
</dbReference>
<evidence type="ECO:0000259" key="4">
    <source>
        <dbReference type="Pfam" id="PF23598"/>
    </source>
</evidence>
<dbReference type="PROSITE" id="PS51450">
    <property type="entry name" value="LRR"/>
    <property type="match status" value="1"/>
</dbReference>
<dbReference type="InterPro" id="IPR011713">
    <property type="entry name" value="Leu-rich_rpt_3"/>
</dbReference>
<dbReference type="PANTHER" id="PTHR11017">
    <property type="entry name" value="LEUCINE-RICH REPEAT-CONTAINING PROTEIN"/>
    <property type="match status" value="1"/>
</dbReference>
<reference evidence="5 6" key="1">
    <citation type="submission" date="2022-03" db="EMBL/GenBank/DDBJ databases">
        <authorList>
            <person name="Nunn A."/>
            <person name="Chopra R."/>
            <person name="Nunn A."/>
            <person name="Contreras Garrido A."/>
        </authorList>
    </citation>
    <scope>NUCLEOTIDE SEQUENCE [LARGE SCALE GENOMIC DNA]</scope>
</reference>
<dbReference type="InterPro" id="IPR001611">
    <property type="entry name" value="Leu-rich_rpt"/>
</dbReference>
<gene>
    <name evidence="5" type="ORF">TAV2_LOCUS9545</name>
</gene>
<dbReference type="SUPFAM" id="SSF52058">
    <property type="entry name" value="L domain-like"/>
    <property type="match status" value="2"/>
</dbReference>
<dbReference type="Pfam" id="PF23282">
    <property type="entry name" value="WHD_ROQ1"/>
    <property type="match status" value="1"/>
</dbReference>
<evidence type="ECO:0000313" key="5">
    <source>
        <dbReference type="EMBL" id="CAH2051493.1"/>
    </source>
</evidence>